<dbReference type="PANTHER" id="PTHR30069">
    <property type="entry name" value="TONB-DEPENDENT OUTER MEMBRANE RECEPTOR"/>
    <property type="match status" value="1"/>
</dbReference>
<evidence type="ECO:0000256" key="11">
    <source>
        <dbReference type="RuleBase" id="RU003357"/>
    </source>
</evidence>
<dbReference type="STRING" id="438753.AZC_1256"/>
<dbReference type="GO" id="GO:0009279">
    <property type="term" value="C:cell outer membrane"/>
    <property type="evidence" value="ECO:0007669"/>
    <property type="project" value="UniProtKB-SubCell"/>
</dbReference>
<dbReference type="InterPro" id="IPR010917">
    <property type="entry name" value="TonB_rcpt_CS"/>
</dbReference>
<dbReference type="PROSITE" id="PS01156">
    <property type="entry name" value="TONB_DEPENDENT_REC_2"/>
    <property type="match status" value="1"/>
</dbReference>
<evidence type="ECO:0000259" key="13">
    <source>
        <dbReference type="Pfam" id="PF00593"/>
    </source>
</evidence>
<sequence>MPYSPPRPLLRGALPRALLAATALALPGSALAQQVPAAASAVELPTISVQAAPGGSLTVPSESQARANIELTPGGAEVVGAMTWDDTQAKTIKDMLDFVPGVFAQPKWGEDTRLSIRGSGISRSAHLRGIQLFQDGVPLSSVDGGGDFQEIDPTAFQYVEVFKGANGYQFGANALGGAINFVTPTGRTASPFEARFDIGSFGFYRLQASSGGAQGAFDGFVTGSWLTQEGFRDHSAGENTRGSANFGIQLNESLETRFYLNATNVNQQIPGAVSKTVALNSPQTANPTNVLLNYQRNIESVRLANKTTALLSDTTKLEAGVFYTNKDLNHPIFQVLNYNYEEYGAFTRLVDERSIGGFNNRLVLGINYGTGTTDAKRYNNVAGIAGALAYWSNDSATTTTYYFEDHFYLAPNFAFVGAGQFLTASLDRTAFYKAVSGGNDYNLFLPKGGFVYEMAPGAQVFGNVSRSGEIPTFSELTDFGSVVIGNLKAQTATTVEIGTRGRQPTYSWDVSLYRSWVQNELQCQDPGNTQGLTCTVVNLGSTIHQGLELGFGVQVLKDLFTPGPITDSIWLNVAYTYSDFYFDNDPVWGNNRLPGIPPHYLRAELLYKHPSGFYAGPNVEWVPVAYYVDDANTLDTSPYALLNFRTGYDNGKGPAVYLDARNLLNVNYIASVSVTGRASPNQALFEPGNGRSVVVGTRFKF</sequence>
<keyword evidence="7 9" id="KW-0472">Membrane</keyword>
<evidence type="ECO:0000256" key="3">
    <source>
        <dbReference type="ARBA" id="ARBA00022452"/>
    </source>
</evidence>
<dbReference type="GO" id="GO:0015344">
    <property type="term" value="F:siderophore uptake transmembrane transporter activity"/>
    <property type="evidence" value="ECO:0007669"/>
    <property type="project" value="TreeGrafter"/>
</dbReference>
<dbReference type="Gene3D" id="2.40.170.20">
    <property type="entry name" value="TonB-dependent receptor, beta-barrel domain"/>
    <property type="match status" value="1"/>
</dbReference>
<keyword evidence="3 9" id="KW-1134">Transmembrane beta strand</keyword>
<dbReference type="eggNOG" id="COG4772">
    <property type="taxonomic scope" value="Bacteria"/>
</dbReference>
<keyword evidence="6 11" id="KW-0798">TonB box</keyword>
<feature type="chain" id="PRO_5002723219" evidence="12">
    <location>
        <begin position="33"/>
        <end position="701"/>
    </location>
</feature>
<reference evidence="15 16" key="5">
    <citation type="journal article" date="2010" name="Appl. Environ. Microbiol.">
        <title>phrR-like gene praR of Azorhizobium caulinodans ORS571 is essential for symbiosis with Sesbania rostrata and is involved in expression of reb genes.</title>
        <authorList>
            <person name="Akiba N."/>
            <person name="Aono T."/>
            <person name="Toyazaki H."/>
            <person name="Sato S."/>
            <person name="Oyaizu H."/>
        </authorList>
    </citation>
    <scope>NUCLEOTIDE SEQUENCE [LARGE SCALE GENOMIC DNA]</scope>
    <source>
        <strain evidence="16">ATCC 43989 / DSM 5975 / JCM 20966 / LMG 6465 / NBRC 14845 / NCIMB 13405 / ORS 571</strain>
    </source>
</reference>
<dbReference type="RefSeq" id="WP_012169787.1">
    <property type="nucleotide sequence ID" value="NC_009937.1"/>
</dbReference>
<dbReference type="GO" id="GO:0044718">
    <property type="term" value="P:siderophore transmembrane transport"/>
    <property type="evidence" value="ECO:0007669"/>
    <property type="project" value="TreeGrafter"/>
</dbReference>
<dbReference type="Pfam" id="PF00593">
    <property type="entry name" value="TonB_dep_Rec_b-barrel"/>
    <property type="match status" value="1"/>
</dbReference>
<evidence type="ECO:0000256" key="2">
    <source>
        <dbReference type="ARBA" id="ARBA00022448"/>
    </source>
</evidence>
<reference evidence="16" key="2">
    <citation type="submission" date="2007-04" db="EMBL/GenBank/DDBJ databases">
        <title>Complete genome sequence of the nitrogen-fixing bacterium Azorhizobium caulinodans ORS571.</title>
        <authorList>
            <person name="Lee K.B."/>
            <person name="Backer P.D."/>
            <person name="Aono T."/>
            <person name="Liu C.T."/>
            <person name="Suzuki S."/>
            <person name="Suzuki T."/>
            <person name="Kaneko T."/>
            <person name="Yamada M."/>
            <person name="Tabata S."/>
            <person name="Kupfer D.M."/>
            <person name="Najar F.Z."/>
            <person name="Wiley G.B."/>
            <person name="Roe B."/>
            <person name="Binnewies T."/>
            <person name="Ussery D."/>
            <person name="Vereecke D."/>
            <person name="Gevers D."/>
            <person name="Holsters M."/>
            <person name="Oyaizu H."/>
        </authorList>
    </citation>
    <scope>NUCLEOTIDE SEQUENCE [LARGE SCALE GENOMIC DNA]</scope>
    <source>
        <strain evidence="16">ATCC 43989 / DSM 5975 / JCM 20966 / LMG 6465 / NBRC 14845 / NCIMB 13405 / ORS 571</strain>
    </source>
</reference>
<reference evidence="15 16" key="6">
    <citation type="journal article" date="2011" name="Appl. Environ. Microbiol.">
        <title>Involvement of the azorhizobial chromosome partition gene (parA) in the onset of bacteroid differentiation during Sesbania rostrata stem nodule development.</title>
        <authorList>
            <person name="Liu CT."/>
            <person name="Lee KB."/>
            <person name="Wang YS."/>
            <person name="Peng MH."/>
            <person name="Lee KT."/>
            <person name="Suzuki S."/>
            <person name="Suzuki T."/>
            <person name="Oyaizu H."/>
        </authorList>
    </citation>
    <scope>NUCLEOTIDE SEQUENCE [LARGE SCALE GENOMIC DNA]</scope>
    <source>
        <strain evidence="16">ATCC 43989 / DSM 5975 / JCM 20966 / LMG 6465 / NBRC 14845 / NCIMB 13405 / ORS 571</strain>
    </source>
</reference>
<evidence type="ECO:0000256" key="1">
    <source>
        <dbReference type="ARBA" id="ARBA00004571"/>
    </source>
</evidence>
<keyword evidence="4 9" id="KW-0812">Transmembrane</keyword>
<evidence type="ECO:0000256" key="6">
    <source>
        <dbReference type="ARBA" id="ARBA00023077"/>
    </source>
</evidence>
<dbReference type="Proteomes" id="UP000000270">
    <property type="component" value="Chromosome"/>
</dbReference>
<evidence type="ECO:0000259" key="14">
    <source>
        <dbReference type="Pfam" id="PF07715"/>
    </source>
</evidence>
<feature type="signal peptide" evidence="12">
    <location>
        <begin position="1"/>
        <end position="32"/>
    </location>
</feature>
<keyword evidence="8 9" id="KW-0998">Cell outer membrane</keyword>
<keyword evidence="15" id="KW-0675">Receptor</keyword>
<evidence type="ECO:0000256" key="9">
    <source>
        <dbReference type="PROSITE-ProRule" id="PRU01360"/>
    </source>
</evidence>
<gene>
    <name evidence="15" type="ordered locus">AZC_1256</name>
</gene>
<dbReference type="InterPro" id="IPR012910">
    <property type="entry name" value="Plug_dom"/>
</dbReference>
<dbReference type="HOGENOM" id="CLU_008287_13_1_5"/>
<evidence type="ECO:0000256" key="7">
    <source>
        <dbReference type="ARBA" id="ARBA00023136"/>
    </source>
</evidence>
<comment type="similarity">
    <text evidence="9 11">Belongs to the TonB-dependent receptor family.</text>
</comment>
<name>A8I0G8_AZOC5</name>
<reference evidence="15 16" key="4">
    <citation type="journal article" date="2009" name="Appl. Environ. Microbiol.">
        <title>Comparative genome-wide transcriptional profiling of Azorhizobium caulinodans ORS571 grown under free-living and symbiotic conditions.</title>
        <authorList>
            <person name="Tsukada S."/>
            <person name="Aono T."/>
            <person name="Akiba N."/>
            <person name="Lee KB."/>
            <person name="Liu CT."/>
            <person name="Toyazaki H."/>
            <person name="Oyaizu H."/>
        </authorList>
    </citation>
    <scope>NUCLEOTIDE SEQUENCE [LARGE SCALE GENOMIC DNA]</scope>
    <source>
        <strain evidence="16">ATCC 43989 / DSM 5975 / JCM 20966 / LMG 6465 / NBRC 14845 / NCIMB 13405 / ORS 571</strain>
    </source>
</reference>
<keyword evidence="5 12" id="KW-0732">Signal</keyword>
<feature type="domain" description="TonB-dependent receptor-like beta-barrel" evidence="13">
    <location>
        <begin position="268"/>
        <end position="663"/>
    </location>
</feature>
<dbReference type="KEGG" id="azc:AZC_1256"/>
<dbReference type="InterPro" id="IPR036942">
    <property type="entry name" value="Beta-barrel_TonB_sf"/>
</dbReference>
<evidence type="ECO:0000256" key="5">
    <source>
        <dbReference type="ARBA" id="ARBA00022729"/>
    </source>
</evidence>
<feature type="short sequence motif" description="TonB C-terminal box" evidence="10">
    <location>
        <begin position="684"/>
        <end position="701"/>
    </location>
</feature>
<dbReference type="PANTHER" id="PTHR30069:SF28">
    <property type="entry name" value="TONB-DEPENDENT RECEPTOR YNCD-RELATED"/>
    <property type="match status" value="1"/>
</dbReference>
<dbReference type="Pfam" id="PF07715">
    <property type="entry name" value="Plug"/>
    <property type="match status" value="1"/>
</dbReference>
<dbReference type="PROSITE" id="PS52016">
    <property type="entry name" value="TONB_DEPENDENT_REC_3"/>
    <property type="match status" value="1"/>
</dbReference>
<dbReference type="InterPro" id="IPR000531">
    <property type="entry name" value="Beta-barrel_TonB"/>
</dbReference>
<protein>
    <submittedName>
        <fullName evidence="15">TonB-dependent receptor</fullName>
    </submittedName>
</protein>
<reference evidence="15 16" key="1">
    <citation type="journal article" date="2007" name="Appl. Environ. Microbiol.">
        <title>Rhizobial factors required for stem nodule maturation and maintenance in Sesbania rostrata-Azorhizobium caulinodans ORS571 symbiosis.</title>
        <authorList>
            <person name="Suzuki S."/>
            <person name="Aono T."/>
            <person name="Lee KB."/>
            <person name="Suzuki T."/>
            <person name="Liu CT."/>
            <person name="Miwa H."/>
            <person name="Wakao S."/>
            <person name="Iki T."/>
            <person name="Oyaizu H."/>
        </authorList>
    </citation>
    <scope>NUCLEOTIDE SEQUENCE [LARGE SCALE GENOMIC DNA]</scope>
    <source>
        <strain evidence="16">ATCC 43989 / DSM 5975 / JCM 20966 / LMG 6465 / NBRC 14845 / NCIMB 13405 / ORS 571</strain>
    </source>
</reference>
<dbReference type="InterPro" id="IPR039426">
    <property type="entry name" value="TonB-dep_rcpt-like"/>
</dbReference>
<dbReference type="AlphaFoldDB" id="A8I0G8"/>
<accession>A8I0G8</accession>
<evidence type="ECO:0000313" key="15">
    <source>
        <dbReference type="EMBL" id="BAF87254.1"/>
    </source>
</evidence>
<reference evidence="15 16" key="3">
    <citation type="journal article" date="2008" name="BMC Genomics">
        <title>The genome of the versatile nitrogen fixer Azorhizobium caulinodans ORS571.</title>
        <authorList>
            <person name="Lee KB."/>
            <person name="Backer P.D."/>
            <person name="Aono T."/>
            <person name="Liu CT."/>
            <person name="Suzuki S."/>
            <person name="Suzuki T."/>
            <person name="Kaneko T."/>
            <person name="Yamada M."/>
            <person name="Tabata S."/>
            <person name="Kupfer D.M."/>
            <person name="Najar F.Z."/>
            <person name="Wiley G.B."/>
            <person name="Roe B."/>
            <person name="Binnewies T.T."/>
            <person name="Ussery D.W."/>
            <person name="D'Haeze W."/>
            <person name="Herder J.D."/>
            <person name="Gevers D."/>
            <person name="Vereecke D."/>
            <person name="Holsters M."/>
            <person name="Oyaizu H."/>
        </authorList>
    </citation>
    <scope>NUCLEOTIDE SEQUENCE [LARGE SCALE GENOMIC DNA]</scope>
    <source>
        <strain evidence="16">ATCC 43989 / DSM 5975 / JCM 20966 / LMG 6465 / NBRC 14845 / NCIMB 13405 / ORS 571</strain>
    </source>
</reference>
<keyword evidence="2 9" id="KW-0813">Transport</keyword>
<comment type="subcellular location">
    <subcellularLocation>
        <location evidence="1 9">Cell outer membrane</location>
        <topology evidence="1 9">Multi-pass membrane protein</topology>
    </subcellularLocation>
</comment>
<dbReference type="Gene3D" id="2.170.130.10">
    <property type="entry name" value="TonB-dependent receptor, plug domain"/>
    <property type="match status" value="1"/>
</dbReference>
<proteinExistence type="inferred from homology"/>
<evidence type="ECO:0000256" key="8">
    <source>
        <dbReference type="ARBA" id="ARBA00023237"/>
    </source>
</evidence>
<evidence type="ECO:0000256" key="12">
    <source>
        <dbReference type="SAM" id="SignalP"/>
    </source>
</evidence>
<dbReference type="EMBL" id="AP009384">
    <property type="protein sequence ID" value="BAF87254.1"/>
    <property type="molecule type" value="Genomic_DNA"/>
</dbReference>
<evidence type="ECO:0000256" key="4">
    <source>
        <dbReference type="ARBA" id="ARBA00022692"/>
    </source>
</evidence>
<dbReference type="InterPro" id="IPR037066">
    <property type="entry name" value="Plug_dom_sf"/>
</dbReference>
<evidence type="ECO:0000313" key="16">
    <source>
        <dbReference type="Proteomes" id="UP000000270"/>
    </source>
</evidence>
<keyword evidence="16" id="KW-1185">Reference proteome</keyword>
<organism evidence="15 16">
    <name type="scientific">Azorhizobium caulinodans (strain ATCC 43989 / DSM 5975 / JCM 20966 / LMG 6465 / NBRC 14845 / NCIMB 13405 / ORS 571)</name>
    <dbReference type="NCBI Taxonomy" id="438753"/>
    <lineage>
        <taxon>Bacteria</taxon>
        <taxon>Pseudomonadati</taxon>
        <taxon>Pseudomonadota</taxon>
        <taxon>Alphaproteobacteria</taxon>
        <taxon>Hyphomicrobiales</taxon>
        <taxon>Xanthobacteraceae</taxon>
        <taxon>Azorhizobium</taxon>
    </lineage>
</organism>
<evidence type="ECO:0000256" key="10">
    <source>
        <dbReference type="PROSITE-ProRule" id="PRU10144"/>
    </source>
</evidence>
<feature type="domain" description="TonB-dependent receptor plug" evidence="14">
    <location>
        <begin position="72"/>
        <end position="178"/>
    </location>
</feature>
<dbReference type="SUPFAM" id="SSF56935">
    <property type="entry name" value="Porins"/>
    <property type="match status" value="1"/>
</dbReference>